<dbReference type="SMART" id="SM00443">
    <property type="entry name" value="G_patch"/>
    <property type="match status" value="1"/>
</dbReference>
<comment type="caution">
    <text evidence="5">The sequence shown here is derived from an EMBL/GenBank/DDBJ whole genome shotgun (WGS) entry which is preliminary data.</text>
</comment>
<reference evidence="5" key="1">
    <citation type="journal article" date="2023" name="G3 (Bethesda)">
        <title>Whole genome assemblies of Zophobas morio and Tenebrio molitor.</title>
        <authorList>
            <person name="Kaur S."/>
            <person name="Stinson S.A."/>
            <person name="diCenzo G.C."/>
        </authorList>
    </citation>
    <scope>NUCLEOTIDE SEQUENCE</scope>
    <source>
        <strain evidence="5">QUZm001</strain>
    </source>
</reference>
<dbReference type="PROSITE" id="PS50174">
    <property type="entry name" value="G_PATCH"/>
    <property type="match status" value="1"/>
</dbReference>
<gene>
    <name evidence="5" type="ORF">Zmor_019235</name>
</gene>
<feature type="compositionally biased region" description="Basic and acidic residues" evidence="3">
    <location>
        <begin position="244"/>
        <end position="254"/>
    </location>
</feature>
<dbReference type="PANTHER" id="PTHR23149:SF9">
    <property type="entry name" value="G PATCH DOMAIN-CONTAINING PROTEIN 4"/>
    <property type="match status" value="1"/>
</dbReference>
<name>A0AA38I373_9CUCU</name>
<dbReference type="GO" id="GO:0003676">
    <property type="term" value="F:nucleic acid binding"/>
    <property type="evidence" value="ECO:0007669"/>
    <property type="project" value="InterPro"/>
</dbReference>
<dbReference type="PANTHER" id="PTHR23149">
    <property type="entry name" value="G PATCH DOMAIN CONTAINING PROTEIN"/>
    <property type="match status" value="1"/>
</dbReference>
<evidence type="ECO:0000259" key="4">
    <source>
        <dbReference type="PROSITE" id="PS50174"/>
    </source>
</evidence>
<feature type="coiled-coil region" evidence="2">
    <location>
        <begin position="178"/>
        <end position="205"/>
    </location>
</feature>
<feature type="compositionally biased region" description="Acidic residues" evidence="3">
    <location>
        <begin position="270"/>
        <end position="280"/>
    </location>
</feature>
<dbReference type="EMBL" id="JALNTZ010000006">
    <property type="protein sequence ID" value="KAJ3647351.1"/>
    <property type="molecule type" value="Genomic_DNA"/>
</dbReference>
<evidence type="ECO:0000256" key="2">
    <source>
        <dbReference type="SAM" id="Coils"/>
    </source>
</evidence>
<proteinExistence type="predicted"/>
<feature type="compositionally biased region" description="Polar residues" evidence="3">
    <location>
        <begin position="255"/>
        <end position="267"/>
    </location>
</feature>
<evidence type="ECO:0000256" key="1">
    <source>
        <dbReference type="ARBA" id="ARBA00040365"/>
    </source>
</evidence>
<evidence type="ECO:0000256" key="3">
    <source>
        <dbReference type="SAM" id="MobiDB-lite"/>
    </source>
</evidence>
<organism evidence="5 6">
    <name type="scientific">Zophobas morio</name>
    <dbReference type="NCBI Taxonomy" id="2755281"/>
    <lineage>
        <taxon>Eukaryota</taxon>
        <taxon>Metazoa</taxon>
        <taxon>Ecdysozoa</taxon>
        <taxon>Arthropoda</taxon>
        <taxon>Hexapoda</taxon>
        <taxon>Insecta</taxon>
        <taxon>Pterygota</taxon>
        <taxon>Neoptera</taxon>
        <taxon>Endopterygota</taxon>
        <taxon>Coleoptera</taxon>
        <taxon>Polyphaga</taxon>
        <taxon>Cucujiformia</taxon>
        <taxon>Tenebrionidae</taxon>
        <taxon>Zophobas</taxon>
    </lineage>
</organism>
<dbReference type="Pfam" id="PF01585">
    <property type="entry name" value="G-patch"/>
    <property type="match status" value="1"/>
</dbReference>
<sequence>MDFAKKQLEKYGWTDGKGLGKNEDGISQALKPKLKFDNAGIGHDVGEQFTNNWWERVFNNAANNINVKLDKDAIKLELREEPVEISTKSYSLKDLKKNKNFEYGSFLKTAKLSGSEVESYNVAPPEPVMSFTPLTDDELFAACGGRTAHKGARHGLKLSGKLSRIEKQEKLLLKKMKNVSLTDDVSNLEKKMKKLKKHKEETASNIVQESEIIMSPTSKKIKNKRKSVTFNDETVVKYYTPDLDTSHDSIKDENSNNSGLVDPNSNACDEGIEQDIEDSNSETNDSHRSFEQAQRTFNDLSKAERKKLKKKRKLEKKKTATALFIEEVREQMCIEENCKKRKFVTEEIDFETKQSPTCKYSKKKKYVPEKLKKKEKKREKKMMKSIVASLDHLCKISDDE</sequence>
<dbReference type="InterPro" id="IPR000467">
    <property type="entry name" value="G_patch_dom"/>
</dbReference>
<dbReference type="InterPro" id="IPR050656">
    <property type="entry name" value="PINX1"/>
</dbReference>
<dbReference type="Proteomes" id="UP001168821">
    <property type="component" value="Unassembled WGS sequence"/>
</dbReference>
<evidence type="ECO:0000313" key="6">
    <source>
        <dbReference type="Proteomes" id="UP001168821"/>
    </source>
</evidence>
<dbReference type="AlphaFoldDB" id="A0AA38I373"/>
<protein>
    <recommendedName>
        <fullName evidence="1">G patch domain-containing protein 4</fullName>
    </recommendedName>
</protein>
<keyword evidence="6" id="KW-1185">Reference proteome</keyword>
<keyword evidence="2" id="KW-0175">Coiled coil</keyword>
<feature type="domain" description="G-patch" evidence="4">
    <location>
        <begin position="1"/>
        <end position="46"/>
    </location>
</feature>
<dbReference type="GO" id="GO:0005730">
    <property type="term" value="C:nucleolus"/>
    <property type="evidence" value="ECO:0007669"/>
    <property type="project" value="TreeGrafter"/>
</dbReference>
<feature type="region of interest" description="Disordered" evidence="3">
    <location>
        <begin position="243"/>
        <end position="312"/>
    </location>
</feature>
<evidence type="ECO:0000313" key="5">
    <source>
        <dbReference type="EMBL" id="KAJ3647351.1"/>
    </source>
</evidence>
<accession>A0AA38I373</accession>